<accession>A0A0A9GS11</accession>
<proteinExistence type="predicted"/>
<reference evidence="2" key="1">
    <citation type="submission" date="2014-09" db="EMBL/GenBank/DDBJ databases">
        <authorList>
            <person name="Magalhaes I.L.F."/>
            <person name="Oliveira U."/>
            <person name="Santos F.R."/>
            <person name="Vidigal T.H.D.A."/>
            <person name="Brescovit A.D."/>
            <person name="Santos A.J."/>
        </authorList>
    </citation>
    <scope>NUCLEOTIDE SEQUENCE</scope>
    <source>
        <tissue evidence="2">Shoot tissue taken approximately 20 cm above the soil surface</tissue>
    </source>
</reference>
<dbReference type="EMBL" id="GBRH01172560">
    <property type="protein sequence ID" value="JAE25336.1"/>
    <property type="molecule type" value="Transcribed_RNA"/>
</dbReference>
<dbReference type="AlphaFoldDB" id="A0A0A9GS11"/>
<evidence type="ECO:0000313" key="2">
    <source>
        <dbReference type="EMBL" id="JAE25336.1"/>
    </source>
</evidence>
<evidence type="ECO:0000256" key="1">
    <source>
        <dbReference type="SAM" id="SignalP"/>
    </source>
</evidence>
<sequence length="107" mass="12103">MNSRNRSRLFILAALPRLTSGNHAQFLSLRPLHTKLKPNQLLRVLRRLLLIKTPLTLNPLKVIILIRNIVIVMGSFSGRVNPLRVGLLSGNPPRSDLLSLQCSHQWV</sequence>
<feature type="chain" id="PRO_5002047892" evidence="1">
    <location>
        <begin position="22"/>
        <end position="107"/>
    </location>
</feature>
<feature type="signal peptide" evidence="1">
    <location>
        <begin position="1"/>
        <end position="21"/>
    </location>
</feature>
<organism evidence="2">
    <name type="scientific">Arundo donax</name>
    <name type="common">Giant reed</name>
    <name type="synonym">Donax arundinaceus</name>
    <dbReference type="NCBI Taxonomy" id="35708"/>
    <lineage>
        <taxon>Eukaryota</taxon>
        <taxon>Viridiplantae</taxon>
        <taxon>Streptophyta</taxon>
        <taxon>Embryophyta</taxon>
        <taxon>Tracheophyta</taxon>
        <taxon>Spermatophyta</taxon>
        <taxon>Magnoliopsida</taxon>
        <taxon>Liliopsida</taxon>
        <taxon>Poales</taxon>
        <taxon>Poaceae</taxon>
        <taxon>PACMAD clade</taxon>
        <taxon>Arundinoideae</taxon>
        <taxon>Arundineae</taxon>
        <taxon>Arundo</taxon>
    </lineage>
</organism>
<protein>
    <submittedName>
        <fullName evidence="2">Uncharacterized protein</fullName>
    </submittedName>
</protein>
<keyword evidence="1" id="KW-0732">Signal</keyword>
<name>A0A0A9GS11_ARUDO</name>
<reference evidence="2" key="2">
    <citation type="journal article" date="2015" name="Data Brief">
        <title>Shoot transcriptome of the giant reed, Arundo donax.</title>
        <authorList>
            <person name="Barrero R.A."/>
            <person name="Guerrero F.D."/>
            <person name="Moolhuijzen P."/>
            <person name="Goolsby J.A."/>
            <person name="Tidwell J."/>
            <person name="Bellgard S.E."/>
            <person name="Bellgard M.I."/>
        </authorList>
    </citation>
    <scope>NUCLEOTIDE SEQUENCE</scope>
    <source>
        <tissue evidence="2">Shoot tissue taken approximately 20 cm above the soil surface</tissue>
    </source>
</reference>